<evidence type="ECO:0000313" key="4">
    <source>
        <dbReference type="Proteomes" id="UP001140510"/>
    </source>
</evidence>
<dbReference type="OrthoDB" id="3763539at2759"/>
<name>A0A9W8Z7M3_9PLEO</name>
<dbReference type="Proteomes" id="UP001140510">
    <property type="component" value="Unassembled WGS sequence"/>
</dbReference>
<organism evidence="3 4">
    <name type="scientific">Didymella pomorum</name>
    <dbReference type="NCBI Taxonomy" id="749634"/>
    <lineage>
        <taxon>Eukaryota</taxon>
        <taxon>Fungi</taxon>
        <taxon>Dikarya</taxon>
        <taxon>Ascomycota</taxon>
        <taxon>Pezizomycotina</taxon>
        <taxon>Dothideomycetes</taxon>
        <taxon>Pleosporomycetidae</taxon>
        <taxon>Pleosporales</taxon>
        <taxon>Pleosporineae</taxon>
        <taxon>Didymellaceae</taxon>
        <taxon>Didymella</taxon>
    </lineage>
</organism>
<comment type="caution">
    <text evidence="3">The sequence shown here is derived from an EMBL/GenBank/DDBJ whole genome shotgun (WGS) entry which is preliminary data.</text>
</comment>
<sequence length="203" mass="22026">MLFTLVAALLFPVAIVAAPTNNTVVDAQCAPIAYTVTEYSRSISPNNATISFNVQADYTVDNRVRDKVKDSVNCEADGAIITPRPNQCNAKGKKLKELIFMLTGKQEEGNYRIDHKWACKGATWQSVNKLIFPPCEPVQDGTSGDTVRCTIDPFIFTPQNVSKVVDDDFSSSSSDSDTDDDKKVVKAAKPTAVKPPTCTKCAA</sequence>
<proteinExistence type="predicted"/>
<feature type="signal peptide" evidence="2">
    <location>
        <begin position="1"/>
        <end position="17"/>
    </location>
</feature>
<gene>
    <name evidence="3" type="ORF">N0V91_009185</name>
</gene>
<dbReference type="EMBL" id="JAPEVA010000100">
    <property type="protein sequence ID" value="KAJ4399821.1"/>
    <property type="molecule type" value="Genomic_DNA"/>
</dbReference>
<reference evidence="3" key="1">
    <citation type="submission" date="2022-10" db="EMBL/GenBank/DDBJ databases">
        <title>Tapping the CABI collections for fungal endophytes: first genome assemblies for Collariella, Neodidymelliopsis, Ascochyta clinopodiicola, Didymella pomorum, Didymosphaeria variabile, Neocosmospora piperis and Neocucurbitaria cava.</title>
        <authorList>
            <person name="Hill R."/>
        </authorList>
    </citation>
    <scope>NUCLEOTIDE SEQUENCE</scope>
    <source>
        <strain evidence="3">IMI 355091</strain>
    </source>
</reference>
<keyword evidence="2" id="KW-0732">Signal</keyword>
<keyword evidence="4" id="KW-1185">Reference proteome</keyword>
<feature type="chain" id="PRO_5040732174" evidence="2">
    <location>
        <begin position="18"/>
        <end position="203"/>
    </location>
</feature>
<feature type="compositionally biased region" description="Low complexity" evidence="1">
    <location>
        <begin position="187"/>
        <end position="197"/>
    </location>
</feature>
<evidence type="ECO:0000256" key="1">
    <source>
        <dbReference type="SAM" id="MobiDB-lite"/>
    </source>
</evidence>
<evidence type="ECO:0000256" key="2">
    <source>
        <dbReference type="SAM" id="SignalP"/>
    </source>
</evidence>
<dbReference type="AlphaFoldDB" id="A0A9W8Z7M3"/>
<protein>
    <submittedName>
        <fullName evidence="3">Uncharacterized protein</fullName>
    </submittedName>
</protein>
<evidence type="ECO:0000313" key="3">
    <source>
        <dbReference type="EMBL" id="KAJ4399821.1"/>
    </source>
</evidence>
<accession>A0A9W8Z7M3</accession>
<feature type="region of interest" description="Disordered" evidence="1">
    <location>
        <begin position="166"/>
        <end position="203"/>
    </location>
</feature>